<name>A0A4W3GQZ5_CALMI</name>
<evidence type="ECO:0000259" key="3">
    <source>
        <dbReference type="PROSITE" id="PS50054"/>
    </source>
</evidence>
<feature type="compositionally biased region" description="Polar residues" evidence="2">
    <location>
        <begin position="1009"/>
        <end position="1020"/>
    </location>
</feature>
<evidence type="ECO:0000256" key="2">
    <source>
        <dbReference type="SAM" id="MobiDB-lite"/>
    </source>
</evidence>
<dbReference type="InParanoid" id="A0A4W3GQZ5"/>
<evidence type="ECO:0000256" key="1">
    <source>
        <dbReference type="ARBA" id="ARBA00008601"/>
    </source>
</evidence>
<dbReference type="PROSITE" id="PS50056">
    <property type="entry name" value="TYR_PHOSPHATASE_2"/>
    <property type="match status" value="1"/>
</dbReference>
<dbReference type="PRINTS" id="PR01909">
    <property type="entry name" value="ADSPHPHTASEA"/>
</dbReference>
<dbReference type="InterPro" id="IPR000387">
    <property type="entry name" value="Tyr_Pase_dom"/>
</dbReference>
<dbReference type="GO" id="GO:0005737">
    <property type="term" value="C:cytoplasm"/>
    <property type="evidence" value="ECO:0007669"/>
    <property type="project" value="TreeGrafter"/>
</dbReference>
<feature type="region of interest" description="Disordered" evidence="2">
    <location>
        <begin position="998"/>
        <end position="1140"/>
    </location>
</feature>
<reference evidence="6" key="1">
    <citation type="journal article" date="2006" name="Science">
        <title>Ancient noncoding elements conserved in the human genome.</title>
        <authorList>
            <person name="Venkatesh B."/>
            <person name="Kirkness E.F."/>
            <person name="Loh Y.H."/>
            <person name="Halpern A.L."/>
            <person name="Lee A.P."/>
            <person name="Johnson J."/>
            <person name="Dandona N."/>
            <person name="Viswanathan L.D."/>
            <person name="Tay A."/>
            <person name="Venter J.C."/>
            <person name="Strausberg R.L."/>
            <person name="Brenner S."/>
        </authorList>
    </citation>
    <scope>NUCLEOTIDE SEQUENCE [LARGE SCALE GENOMIC DNA]</scope>
</reference>
<sequence length="1164" mass="130987">MATSQDTNSEQIVPENNDQDDVLSVQARYLRSPSPSRFSVMSDTDTESIFMEPIHLSSAVAASQIINEELKHKEIKVESMSPKMMESAEQLLVEDLYNRVKGMIDDTSRFNTPCIMDIQRELMQKLEAPRNAVDEVWSNIFICDTSVAVNKGRLKRLGISHVLNAAHNTGVYTRPEFYAGMEIQYLGIEADDFPDVDLSKYFRKGAEFLDEALLTCKGKVLVSSVMGVSRSAALVTAYLMIFHDMTIMEALMTLRKKRPIYPNEGFLKQLRELNENLLDERGRSDSDDETQSQCSVIEAKAHTISVAEEETQSIIGAKVHSIMVEEEDTASMITGSVMSSVAKSSIASKRPTLIDVDEEERIYEEWRVKQGLPPKEQSNTLEEKRPELPEDFEEEDDVDWLVREWQRKNEKFQSCWQPDHLSDDEENRGSTFGRGRTDGASERDDTESVDSLYIELLKQNLDKSLNKPRRVRNDSESTDTSTWDMWDERLLEISKRASKGNDDSNLSFHGNGGRKRDPDEESSVFSDTSSFFNFCKKNKDKLTPLQRWQIKRIQFGWNKKDSKATDGNQLEESEEREEAGKKSLDDVNLTAYQSWKLKHQKKLGNENKDEIIDLTKDEDTASKRTKQRRAEVLERSKQTLAESQSMCGFETESSMSGSIPMSLFLPNLSARSVSDDTASVLSMQSNASSVSRARTVSGLGLATGIAAPSLQVNNDDTISIASIQKWIASVVSEQIAIKQNEIMGGQSAPGPTEDDKLSHFSMQSGNSYAGSLLGSKAIQSTDVKSTMSCRSLSSLQSEGLRSKEKITNTSKPLYSLFADEVNLKELDHKQKQIKSEMKDKMDAYKKEKLVSDNKRSTLFKKKNKGENEDDGLGGTPSGRSSYSRAEKYDIASDFTGASTGAGASNTTINIHKWLSDVKEVSVENKTLKEVRDVDREKKLNEVSFFKKYDSPSCSTLSKDSASSHLSRDVDLRTSSFANVPLTDSDYISRRFPLSYRAKDDDTTNKLRRSTPSPHSESYTFQRPEVEEARPSGESFSGASLMRSSPIEMQPSGKDLGFQSSDQPMISPCPRRSRFWNSETDMNDSDHDDSLEMRAKRTFKQSFTAVEEEGNGKGSESDHENPAAKKGLKSTVKSSSVEEDDEIIAAWRSRQEEMRMKLHKRHQKE</sequence>
<dbReference type="PROSITE" id="PS50054">
    <property type="entry name" value="TYR_PHOSPHATASE_DUAL"/>
    <property type="match status" value="1"/>
</dbReference>
<dbReference type="PRINTS" id="PR01908">
    <property type="entry name" value="ADSPHPHTASE"/>
</dbReference>
<keyword evidence="6" id="KW-1185">Reference proteome</keyword>
<dbReference type="GO" id="GO:0043409">
    <property type="term" value="P:negative regulation of MAPK cascade"/>
    <property type="evidence" value="ECO:0007669"/>
    <property type="project" value="TreeGrafter"/>
</dbReference>
<dbReference type="InterPro" id="IPR000340">
    <property type="entry name" value="Dual-sp_phosphatase_cat-dom"/>
</dbReference>
<feature type="domain" description="Tyrosine-protein phosphatase" evidence="3">
    <location>
        <begin position="131"/>
        <end position="279"/>
    </location>
</feature>
<dbReference type="OMA" id="LSMQTNH"/>
<reference evidence="6" key="2">
    <citation type="journal article" date="2007" name="PLoS Biol.">
        <title>Survey sequencing and comparative analysis of the elephant shark (Callorhinchus milii) genome.</title>
        <authorList>
            <person name="Venkatesh B."/>
            <person name="Kirkness E.F."/>
            <person name="Loh Y.H."/>
            <person name="Halpern A.L."/>
            <person name="Lee A.P."/>
            <person name="Johnson J."/>
            <person name="Dandona N."/>
            <person name="Viswanathan L.D."/>
            <person name="Tay A."/>
            <person name="Venter J.C."/>
            <person name="Strausberg R.L."/>
            <person name="Brenner S."/>
        </authorList>
    </citation>
    <scope>NUCLEOTIDE SEQUENCE [LARGE SCALE GENOMIC DNA]</scope>
</reference>
<dbReference type="SMART" id="SM00195">
    <property type="entry name" value="DSPc"/>
    <property type="match status" value="1"/>
</dbReference>
<evidence type="ECO:0000313" key="5">
    <source>
        <dbReference type="Ensembl" id="ENSCMIP00000000489.1"/>
    </source>
</evidence>
<organism evidence="5 6">
    <name type="scientific">Callorhinchus milii</name>
    <name type="common">Ghost shark</name>
    <dbReference type="NCBI Taxonomy" id="7868"/>
    <lineage>
        <taxon>Eukaryota</taxon>
        <taxon>Metazoa</taxon>
        <taxon>Chordata</taxon>
        <taxon>Craniata</taxon>
        <taxon>Vertebrata</taxon>
        <taxon>Chondrichthyes</taxon>
        <taxon>Holocephali</taxon>
        <taxon>Chimaeriformes</taxon>
        <taxon>Callorhinchidae</taxon>
        <taxon>Callorhinchus</taxon>
    </lineage>
</organism>
<dbReference type="PANTHER" id="PTHR45682:SF4">
    <property type="entry name" value="SERINE_THREONINE_TYROSINE-INTERACTING-LIKE PROTEIN 2"/>
    <property type="match status" value="1"/>
</dbReference>
<feature type="region of interest" description="Disordered" evidence="2">
    <location>
        <begin position="855"/>
        <end position="881"/>
    </location>
</feature>
<evidence type="ECO:0000259" key="4">
    <source>
        <dbReference type="PROSITE" id="PS50056"/>
    </source>
</evidence>
<dbReference type="PANTHER" id="PTHR45682">
    <property type="entry name" value="AGAP008228-PA"/>
    <property type="match status" value="1"/>
</dbReference>
<feature type="region of interest" description="Disordered" evidence="2">
    <location>
        <begin position="560"/>
        <end position="583"/>
    </location>
</feature>
<dbReference type="KEGG" id="cmk:103180153"/>
<feature type="region of interest" description="Disordered" evidence="2">
    <location>
        <begin position="498"/>
        <end position="522"/>
    </location>
</feature>
<dbReference type="InterPro" id="IPR029021">
    <property type="entry name" value="Prot-tyrosine_phosphatase-like"/>
</dbReference>
<feature type="region of interest" description="Disordered" evidence="2">
    <location>
        <begin position="1"/>
        <end position="20"/>
    </location>
</feature>
<protein>
    <submittedName>
        <fullName evidence="5">Dual specificity phosphatase 27</fullName>
    </submittedName>
</protein>
<dbReference type="Gene3D" id="3.90.190.10">
    <property type="entry name" value="Protein tyrosine phosphatase superfamily"/>
    <property type="match status" value="1"/>
</dbReference>
<dbReference type="GeneTree" id="ENSGT00940000159723"/>
<dbReference type="Pfam" id="PF00782">
    <property type="entry name" value="DSPc"/>
    <property type="match status" value="1"/>
</dbReference>
<proteinExistence type="inferred from homology"/>
<evidence type="ECO:0000313" key="6">
    <source>
        <dbReference type="Proteomes" id="UP000314986"/>
    </source>
</evidence>
<dbReference type="STRING" id="7868.ENSCMIP00000000489"/>
<feature type="region of interest" description="Disordered" evidence="2">
    <location>
        <begin position="417"/>
        <end position="447"/>
    </location>
</feature>
<reference evidence="5" key="5">
    <citation type="submission" date="2025-09" db="UniProtKB">
        <authorList>
            <consortium name="Ensembl"/>
        </authorList>
    </citation>
    <scope>IDENTIFICATION</scope>
</reference>
<dbReference type="InterPro" id="IPR020405">
    <property type="entry name" value="Atypical_DUSP_subfamA"/>
</dbReference>
<dbReference type="Proteomes" id="UP000314986">
    <property type="component" value="Unassembled WGS sequence"/>
</dbReference>
<comment type="similarity">
    <text evidence="1">Belongs to the protein-tyrosine phosphatase family. Non-receptor class dual specificity subfamily.</text>
</comment>
<reference evidence="5" key="4">
    <citation type="submission" date="2025-08" db="UniProtKB">
        <authorList>
            <consortium name="Ensembl"/>
        </authorList>
    </citation>
    <scope>IDENTIFICATION</scope>
</reference>
<dbReference type="GO" id="GO:0008138">
    <property type="term" value="F:protein tyrosine/serine/threonine phosphatase activity"/>
    <property type="evidence" value="ECO:0007669"/>
    <property type="project" value="InterPro"/>
</dbReference>
<dbReference type="GO" id="GO:0033549">
    <property type="term" value="F:MAP kinase phosphatase activity"/>
    <property type="evidence" value="ECO:0007669"/>
    <property type="project" value="TreeGrafter"/>
</dbReference>
<dbReference type="SUPFAM" id="SSF52799">
    <property type="entry name" value="(Phosphotyrosine protein) phosphatases II"/>
    <property type="match status" value="1"/>
</dbReference>
<dbReference type="OrthoDB" id="2017893at2759"/>
<dbReference type="AlphaFoldDB" id="A0A4W3GQZ5"/>
<reference evidence="6" key="3">
    <citation type="journal article" date="2014" name="Nature">
        <title>Elephant shark genome provides unique insights into gnathostome evolution.</title>
        <authorList>
            <consortium name="International Elephant Shark Genome Sequencing Consortium"/>
            <person name="Venkatesh B."/>
            <person name="Lee A.P."/>
            <person name="Ravi V."/>
            <person name="Maurya A.K."/>
            <person name="Lian M.M."/>
            <person name="Swann J.B."/>
            <person name="Ohta Y."/>
            <person name="Flajnik M.F."/>
            <person name="Sutoh Y."/>
            <person name="Kasahara M."/>
            <person name="Hoon S."/>
            <person name="Gangu V."/>
            <person name="Roy S.W."/>
            <person name="Irimia M."/>
            <person name="Korzh V."/>
            <person name="Kondrychyn I."/>
            <person name="Lim Z.W."/>
            <person name="Tay B.H."/>
            <person name="Tohari S."/>
            <person name="Kong K.W."/>
            <person name="Ho S."/>
            <person name="Lorente-Galdos B."/>
            <person name="Quilez J."/>
            <person name="Marques-Bonet T."/>
            <person name="Raney B.J."/>
            <person name="Ingham P.W."/>
            <person name="Tay A."/>
            <person name="Hillier L.W."/>
            <person name="Minx P."/>
            <person name="Boehm T."/>
            <person name="Wilson R.K."/>
            <person name="Brenner S."/>
            <person name="Warren W.C."/>
        </authorList>
    </citation>
    <scope>NUCLEOTIDE SEQUENCE [LARGE SCALE GENOMIC DNA]</scope>
</reference>
<dbReference type="GeneID" id="103180153"/>
<feature type="domain" description="Tyrosine specific protein phosphatases" evidence="4">
    <location>
        <begin position="200"/>
        <end position="259"/>
    </location>
</feature>
<dbReference type="CTD" id="92235"/>
<feature type="compositionally biased region" description="Polar residues" evidence="2">
    <location>
        <begin position="1"/>
        <end position="16"/>
    </location>
</feature>
<dbReference type="InterPro" id="IPR020422">
    <property type="entry name" value="TYR_PHOSPHATASE_DUAL_dom"/>
</dbReference>
<accession>A0A4W3GQZ5</accession>
<dbReference type="Ensembl" id="ENSCMIT00000000527.1">
    <property type="protein sequence ID" value="ENSCMIP00000000489.1"/>
    <property type="gene ID" value="ENSCMIG00000000354.1"/>
</dbReference>
<gene>
    <name evidence="5" type="primary">dusp27</name>
</gene>
<feature type="compositionally biased region" description="Basic and acidic residues" evidence="2">
    <location>
        <begin position="1083"/>
        <end position="1094"/>
    </location>
</feature>
<dbReference type="CDD" id="cd14576">
    <property type="entry name" value="DSP_iDUSP27"/>
    <property type="match status" value="1"/>
</dbReference>
<feature type="region of interest" description="Disordered" evidence="2">
    <location>
        <begin position="369"/>
        <end position="395"/>
    </location>
</feature>